<feature type="compositionally biased region" description="Pro residues" evidence="3">
    <location>
        <begin position="154"/>
        <end position="176"/>
    </location>
</feature>
<dbReference type="InterPro" id="IPR011635">
    <property type="entry name" value="CARDB"/>
</dbReference>
<evidence type="ECO:0000256" key="1">
    <source>
        <dbReference type="ARBA" id="ARBA00022729"/>
    </source>
</evidence>
<name>A0AAU7AQT3_9ACTN</name>
<evidence type="ECO:0008006" key="8">
    <source>
        <dbReference type="Google" id="ProtNLM"/>
    </source>
</evidence>
<dbReference type="InterPro" id="IPR050955">
    <property type="entry name" value="Plant_Biomass_Hydrol_Est"/>
</dbReference>
<keyword evidence="1 4" id="KW-0732">Signal</keyword>
<accession>A0AAU7AQT3</accession>
<dbReference type="InterPro" id="IPR003140">
    <property type="entry name" value="PLipase/COase/thioEstase"/>
</dbReference>
<dbReference type="GO" id="GO:0005975">
    <property type="term" value="P:carbohydrate metabolic process"/>
    <property type="evidence" value="ECO:0007669"/>
    <property type="project" value="UniProtKB-ARBA"/>
</dbReference>
<dbReference type="InterPro" id="IPR029058">
    <property type="entry name" value="AB_hydrolase_fold"/>
</dbReference>
<dbReference type="Gene3D" id="3.40.50.1820">
    <property type="entry name" value="alpha/beta hydrolase"/>
    <property type="match status" value="1"/>
</dbReference>
<reference evidence="7" key="1">
    <citation type="submission" date="2022-12" db="EMBL/GenBank/DDBJ databases">
        <title>Paraconexibacter alkalitolerans sp. nov. and Baekduia alba sp. nov., isolated from soil and emended description of the genera Paraconexibacter (Chun et al., 2020) and Baekduia (An et al., 2020).</title>
        <authorList>
            <person name="Vieira S."/>
            <person name="Huber K.J."/>
            <person name="Geppert A."/>
            <person name="Wolf J."/>
            <person name="Neumann-Schaal M."/>
            <person name="Muesken M."/>
            <person name="Overmann J."/>
        </authorList>
    </citation>
    <scope>NUCLEOTIDE SEQUENCE</scope>
    <source>
        <strain evidence="7">AEG42_29</strain>
    </source>
</reference>
<organism evidence="7">
    <name type="scientific">Paraconexibacter sp. AEG42_29</name>
    <dbReference type="NCBI Taxonomy" id="2997339"/>
    <lineage>
        <taxon>Bacteria</taxon>
        <taxon>Bacillati</taxon>
        <taxon>Actinomycetota</taxon>
        <taxon>Thermoleophilia</taxon>
        <taxon>Solirubrobacterales</taxon>
        <taxon>Paraconexibacteraceae</taxon>
        <taxon>Paraconexibacter</taxon>
    </lineage>
</organism>
<dbReference type="AlphaFoldDB" id="A0AAU7AQT3"/>
<dbReference type="Pfam" id="PF02230">
    <property type="entry name" value="Abhydrolase_2"/>
    <property type="match status" value="1"/>
</dbReference>
<evidence type="ECO:0000259" key="5">
    <source>
        <dbReference type="Pfam" id="PF02230"/>
    </source>
</evidence>
<dbReference type="RefSeq" id="WP_354700549.1">
    <property type="nucleotide sequence ID" value="NZ_CP114014.1"/>
</dbReference>
<dbReference type="GO" id="GO:0016787">
    <property type="term" value="F:hydrolase activity"/>
    <property type="evidence" value="ECO:0007669"/>
    <property type="project" value="UniProtKB-KW"/>
</dbReference>
<sequence>MSFVLAARTTRLTAVAVCAASAFTGLAAGAAHAGPAAKPDLSVARGNVTVSDGALSGSFVVKNSGRRAPASTAALKVRVNGRTVILARVSVPPVGSFGTKTVRVRGMTSVDAPGPGDLVVCADSGLRIRERSERNNCRVAGEVSVTREDEVIPPTTPAPAPAPAPTPAPAPKPMPAPSGSSVPTSPIAVEADTVVDRKTATGNYWLTVPQSYDASHKTPATLFVWMHGCGGQGAGDIYTISPMGAKQKYVALSLGGREDKCWDMNTDSKKVLEAIADVKTHLNINPRKVVLGGFSSGGDLAYRTAFYNSGLIAGVLAENTAPFQDTQSTQAASLAAATTKFRVVHLAHTEDDTYDIKQVRAETSALMAAGFPVQVIEKAGGHSDATTDRDLVAHLLPHLEDPWMFAGA</sequence>
<dbReference type="SUPFAM" id="SSF53474">
    <property type="entry name" value="alpha/beta-Hydrolases"/>
    <property type="match status" value="1"/>
</dbReference>
<evidence type="ECO:0000256" key="4">
    <source>
        <dbReference type="SAM" id="SignalP"/>
    </source>
</evidence>
<dbReference type="PANTHER" id="PTHR43037">
    <property type="entry name" value="UNNAMED PRODUCT-RELATED"/>
    <property type="match status" value="1"/>
</dbReference>
<gene>
    <name evidence="7" type="ORF">DSM112329_00828</name>
</gene>
<evidence type="ECO:0000259" key="6">
    <source>
        <dbReference type="Pfam" id="PF07705"/>
    </source>
</evidence>
<dbReference type="EMBL" id="CP114014">
    <property type="protein sequence ID" value="XAY04002.1"/>
    <property type="molecule type" value="Genomic_DNA"/>
</dbReference>
<feature type="region of interest" description="Disordered" evidence="3">
    <location>
        <begin position="147"/>
        <end position="185"/>
    </location>
</feature>
<dbReference type="PANTHER" id="PTHR43037:SF5">
    <property type="entry name" value="FERULOYL ESTERASE"/>
    <property type="match status" value="1"/>
</dbReference>
<feature type="domain" description="CARDB" evidence="6">
    <location>
        <begin position="39"/>
        <end position="138"/>
    </location>
</feature>
<keyword evidence="2" id="KW-0378">Hydrolase</keyword>
<evidence type="ECO:0000256" key="3">
    <source>
        <dbReference type="SAM" id="MobiDB-lite"/>
    </source>
</evidence>
<dbReference type="Gene3D" id="2.60.40.10">
    <property type="entry name" value="Immunoglobulins"/>
    <property type="match status" value="1"/>
</dbReference>
<protein>
    <recommendedName>
        <fullName evidence="8">Phospholipase/carboxylesterase/thioesterase domain-containing protein</fullName>
    </recommendedName>
</protein>
<dbReference type="KEGG" id="parq:DSM112329_00828"/>
<feature type="domain" description="Phospholipase/carboxylesterase/thioesterase" evidence="5">
    <location>
        <begin position="268"/>
        <end position="354"/>
    </location>
</feature>
<dbReference type="InterPro" id="IPR013783">
    <property type="entry name" value="Ig-like_fold"/>
</dbReference>
<feature type="signal peptide" evidence="4">
    <location>
        <begin position="1"/>
        <end position="33"/>
    </location>
</feature>
<proteinExistence type="predicted"/>
<evidence type="ECO:0000256" key="2">
    <source>
        <dbReference type="ARBA" id="ARBA00022801"/>
    </source>
</evidence>
<dbReference type="Pfam" id="PF07705">
    <property type="entry name" value="CARDB"/>
    <property type="match status" value="1"/>
</dbReference>
<evidence type="ECO:0000313" key="7">
    <source>
        <dbReference type="EMBL" id="XAY04002.1"/>
    </source>
</evidence>
<feature type="chain" id="PRO_5043526188" description="Phospholipase/carboxylesterase/thioesterase domain-containing protein" evidence="4">
    <location>
        <begin position="34"/>
        <end position="408"/>
    </location>
</feature>